<dbReference type="OrthoDB" id="5086884at2759"/>
<keyword evidence="2" id="KW-0813">Transport</keyword>
<feature type="transmembrane region" description="Helical" evidence="6">
    <location>
        <begin position="434"/>
        <end position="456"/>
    </location>
</feature>
<dbReference type="PANTHER" id="PTHR23506">
    <property type="entry name" value="GH10249P"/>
    <property type="match status" value="1"/>
</dbReference>
<dbReference type="GO" id="GO:0016020">
    <property type="term" value="C:membrane"/>
    <property type="evidence" value="ECO:0007669"/>
    <property type="project" value="UniProtKB-SubCell"/>
</dbReference>
<dbReference type="InterPro" id="IPR020846">
    <property type="entry name" value="MFS_dom"/>
</dbReference>
<evidence type="ECO:0000259" key="7">
    <source>
        <dbReference type="PROSITE" id="PS50850"/>
    </source>
</evidence>
<feature type="domain" description="Major facilitator superfamily (MFS) profile" evidence="7">
    <location>
        <begin position="15"/>
        <end position="460"/>
    </location>
</feature>
<dbReference type="Pfam" id="PF07690">
    <property type="entry name" value="MFS_1"/>
    <property type="match status" value="1"/>
</dbReference>
<dbReference type="InterPro" id="IPR011701">
    <property type="entry name" value="MFS"/>
</dbReference>
<evidence type="ECO:0000256" key="6">
    <source>
        <dbReference type="SAM" id="Phobius"/>
    </source>
</evidence>
<feature type="non-terminal residue" evidence="8">
    <location>
        <position position="1"/>
    </location>
</feature>
<feature type="transmembrane region" description="Helical" evidence="6">
    <location>
        <begin position="116"/>
        <end position="134"/>
    </location>
</feature>
<accession>A0A8H6VJ25</accession>
<evidence type="ECO:0000313" key="9">
    <source>
        <dbReference type="Proteomes" id="UP000660729"/>
    </source>
</evidence>
<comment type="subcellular location">
    <subcellularLocation>
        <location evidence="1">Membrane</location>
        <topology evidence="1">Multi-pass membrane protein</topology>
    </subcellularLocation>
</comment>
<feature type="transmembrane region" description="Helical" evidence="6">
    <location>
        <begin position="401"/>
        <end position="422"/>
    </location>
</feature>
<evidence type="ECO:0000256" key="4">
    <source>
        <dbReference type="ARBA" id="ARBA00022989"/>
    </source>
</evidence>
<feature type="transmembrane region" description="Helical" evidence="6">
    <location>
        <begin position="12"/>
        <end position="34"/>
    </location>
</feature>
<feature type="non-terminal residue" evidence="8">
    <location>
        <position position="463"/>
    </location>
</feature>
<dbReference type="EMBL" id="JABCIY010000148">
    <property type="protein sequence ID" value="KAF7192252.1"/>
    <property type="molecule type" value="Genomic_DNA"/>
</dbReference>
<feature type="transmembrane region" description="Helical" evidence="6">
    <location>
        <begin position="54"/>
        <end position="74"/>
    </location>
</feature>
<keyword evidence="5 6" id="KW-0472">Membrane</keyword>
<feature type="transmembrane region" description="Helical" evidence="6">
    <location>
        <begin position="175"/>
        <end position="194"/>
    </location>
</feature>
<sequence>LTRQIHSVRSSTPFITFVIAYAVFTDQFLFAAIIPVVPFSLEERLHISKDQVQFWVAVLFGVFGLAAFASSPIWGWWSDRHASRRLPFLIGLLVLFGATLILWFGENIGLQVLGRILQGTASTVVWTTGLAVLVDTVGQKHIGEYMGWIGIALNSGSILAPLLGGIVFSKAGYNAVFGLVVGVVILDILLRLVMVEKSSVLAEFEHELATASLRRGSAPIDGSSIHSDDEEKKGPIVSITVSKTSSTLPAVVRLACSYRVIVTLWATVILASIFSGFQAVLPLKVHDTFGWDATGGGLIFLPLSAPALLGPVIGRFTDRYGGRWFAFTGFVILCVALALLRIIEHDTAEHKALLCILLILVGSCMTLTLEPVLAEITSAAARLEQSDIEAGLEVKSSYCQAYALFYMAWAAGNFAGPLWGGLLVEAAGWKTMTMSMSIVAGVSAIPIGLFLGGWLLSRKKPDV</sequence>
<keyword evidence="9" id="KW-1185">Reference proteome</keyword>
<protein>
    <submittedName>
        <fullName evidence="8">Putative MFS-type transporter C18.02</fullName>
    </submittedName>
</protein>
<feature type="transmembrane region" description="Helical" evidence="6">
    <location>
        <begin position="86"/>
        <end position="104"/>
    </location>
</feature>
<dbReference type="PROSITE" id="PS50850">
    <property type="entry name" value="MFS"/>
    <property type="match status" value="1"/>
</dbReference>
<evidence type="ECO:0000256" key="1">
    <source>
        <dbReference type="ARBA" id="ARBA00004141"/>
    </source>
</evidence>
<gene>
    <name evidence="8" type="ORF">HII31_06284</name>
</gene>
<dbReference type="AlphaFoldDB" id="A0A8H6VJ25"/>
<feature type="transmembrane region" description="Helical" evidence="6">
    <location>
        <begin position="260"/>
        <end position="281"/>
    </location>
</feature>
<feature type="transmembrane region" description="Helical" evidence="6">
    <location>
        <begin position="324"/>
        <end position="343"/>
    </location>
</feature>
<evidence type="ECO:0000313" key="8">
    <source>
        <dbReference type="EMBL" id="KAF7192252.1"/>
    </source>
</evidence>
<evidence type="ECO:0000256" key="5">
    <source>
        <dbReference type="ARBA" id="ARBA00023136"/>
    </source>
</evidence>
<dbReference type="Proteomes" id="UP000660729">
    <property type="component" value="Unassembled WGS sequence"/>
</dbReference>
<dbReference type="InterPro" id="IPR050930">
    <property type="entry name" value="MFS_Vesicular_Transporter"/>
</dbReference>
<keyword evidence="4 6" id="KW-1133">Transmembrane helix</keyword>
<proteinExistence type="predicted"/>
<feature type="transmembrane region" description="Helical" evidence="6">
    <location>
        <begin position="146"/>
        <end position="169"/>
    </location>
</feature>
<dbReference type="Gene3D" id="1.20.1250.20">
    <property type="entry name" value="MFS general substrate transporter like domains"/>
    <property type="match status" value="2"/>
</dbReference>
<dbReference type="GO" id="GO:0022857">
    <property type="term" value="F:transmembrane transporter activity"/>
    <property type="evidence" value="ECO:0007669"/>
    <property type="project" value="InterPro"/>
</dbReference>
<dbReference type="PANTHER" id="PTHR23506:SF23">
    <property type="entry name" value="GH10249P"/>
    <property type="match status" value="1"/>
</dbReference>
<reference evidence="8" key="1">
    <citation type="submission" date="2020-04" db="EMBL/GenBank/DDBJ databases">
        <title>Draft genome resource of the tomato pathogen Pseudocercospora fuligena.</title>
        <authorList>
            <person name="Zaccaron A."/>
        </authorList>
    </citation>
    <scope>NUCLEOTIDE SEQUENCE</scope>
    <source>
        <strain evidence="8">PF001</strain>
    </source>
</reference>
<feature type="transmembrane region" description="Helical" evidence="6">
    <location>
        <begin position="293"/>
        <end position="312"/>
    </location>
</feature>
<feature type="transmembrane region" description="Helical" evidence="6">
    <location>
        <begin position="349"/>
        <end position="369"/>
    </location>
</feature>
<evidence type="ECO:0000256" key="2">
    <source>
        <dbReference type="ARBA" id="ARBA00022448"/>
    </source>
</evidence>
<name>A0A8H6VJ25_9PEZI</name>
<comment type="caution">
    <text evidence="8">The sequence shown here is derived from an EMBL/GenBank/DDBJ whole genome shotgun (WGS) entry which is preliminary data.</text>
</comment>
<dbReference type="InterPro" id="IPR036259">
    <property type="entry name" value="MFS_trans_sf"/>
</dbReference>
<dbReference type="CDD" id="cd17325">
    <property type="entry name" value="MFS_MdtG_SLC18_like"/>
    <property type="match status" value="1"/>
</dbReference>
<dbReference type="SUPFAM" id="SSF103473">
    <property type="entry name" value="MFS general substrate transporter"/>
    <property type="match status" value="1"/>
</dbReference>
<keyword evidence="3 6" id="KW-0812">Transmembrane</keyword>
<evidence type="ECO:0000256" key="3">
    <source>
        <dbReference type="ARBA" id="ARBA00022692"/>
    </source>
</evidence>
<organism evidence="8 9">
    <name type="scientific">Pseudocercospora fuligena</name>
    <dbReference type="NCBI Taxonomy" id="685502"/>
    <lineage>
        <taxon>Eukaryota</taxon>
        <taxon>Fungi</taxon>
        <taxon>Dikarya</taxon>
        <taxon>Ascomycota</taxon>
        <taxon>Pezizomycotina</taxon>
        <taxon>Dothideomycetes</taxon>
        <taxon>Dothideomycetidae</taxon>
        <taxon>Mycosphaerellales</taxon>
        <taxon>Mycosphaerellaceae</taxon>
        <taxon>Pseudocercospora</taxon>
    </lineage>
</organism>